<dbReference type="PANTHER" id="PTHR24171">
    <property type="entry name" value="ANKYRIN REPEAT DOMAIN-CONTAINING PROTEIN 39-RELATED"/>
    <property type="match status" value="1"/>
</dbReference>
<keyword evidence="1" id="KW-0677">Repeat</keyword>
<dbReference type="AlphaFoldDB" id="A0A8S4AS04"/>
<name>A0A8S4AS04_9TELE</name>
<evidence type="ECO:0000256" key="4">
    <source>
        <dbReference type="SAM" id="MobiDB-lite"/>
    </source>
</evidence>
<dbReference type="PROSITE" id="PS50088">
    <property type="entry name" value="ANK_REPEAT"/>
    <property type="match status" value="2"/>
</dbReference>
<dbReference type="PROSITE" id="PS50297">
    <property type="entry name" value="ANK_REP_REGION"/>
    <property type="match status" value="2"/>
</dbReference>
<accession>A0A8S4AS04</accession>
<feature type="region of interest" description="Disordered" evidence="4">
    <location>
        <begin position="1"/>
        <end position="20"/>
    </location>
</feature>
<reference evidence="5" key="1">
    <citation type="submission" date="2021-05" db="EMBL/GenBank/DDBJ databases">
        <authorList>
            <person name="Tigano A."/>
        </authorList>
    </citation>
    <scope>NUCLEOTIDE SEQUENCE</scope>
</reference>
<evidence type="ECO:0000256" key="2">
    <source>
        <dbReference type="ARBA" id="ARBA00023043"/>
    </source>
</evidence>
<protein>
    <submittedName>
        <fullName evidence="5">(Atlantic silverside) hypothetical protein</fullName>
    </submittedName>
</protein>
<feature type="region of interest" description="Disordered" evidence="4">
    <location>
        <begin position="39"/>
        <end position="66"/>
    </location>
</feature>
<proteinExistence type="predicted"/>
<feature type="repeat" description="ANK" evidence="3">
    <location>
        <begin position="105"/>
        <end position="137"/>
    </location>
</feature>
<sequence length="172" mass="19297">METVVSMTATQTETPMESKQRQIFQCTLSKDLQALQQLFEDWEDSEENQDRDQDQDQDQDRDQDWFGETDEAGRNALLIASMAGSTAIVRELITHGARVDVGTVRGYTALHLAACWGHLQTVRTLLELGADPEARTFRGERALDLARKYSRAGCAESLRRAQAQRAPPTPTD</sequence>
<comment type="caution">
    <text evidence="5">The sequence shown here is derived from an EMBL/GenBank/DDBJ whole genome shotgun (WGS) entry which is preliminary data.</text>
</comment>
<dbReference type="Pfam" id="PF12796">
    <property type="entry name" value="Ank_2"/>
    <property type="match status" value="1"/>
</dbReference>
<dbReference type="EMBL" id="CAJRST010007779">
    <property type="protein sequence ID" value="CAG5897206.1"/>
    <property type="molecule type" value="Genomic_DNA"/>
</dbReference>
<dbReference type="OrthoDB" id="194358at2759"/>
<evidence type="ECO:0000256" key="1">
    <source>
        <dbReference type="ARBA" id="ARBA00022737"/>
    </source>
</evidence>
<feature type="repeat" description="ANK" evidence="3">
    <location>
        <begin position="72"/>
        <end position="104"/>
    </location>
</feature>
<evidence type="ECO:0000313" key="5">
    <source>
        <dbReference type="EMBL" id="CAG5897206.1"/>
    </source>
</evidence>
<keyword evidence="2 3" id="KW-0040">ANK repeat</keyword>
<dbReference type="SUPFAM" id="SSF48403">
    <property type="entry name" value="Ankyrin repeat"/>
    <property type="match status" value="1"/>
</dbReference>
<keyword evidence="6" id="KW-1185">Reference proteome</keyword>
<dbReference type="Proteomes" id="UP000677803">
    <property type="component" value="Unassembled WGS sequence"/>
</dbReference>
<gene>
    <name evidence="5" type="ORF">MMEN_LOCUS8237</name>
</gene>
<dbReference type="InterPro" id="IPR036770">
    <property type="entry name" value="Ankyrin_rpt-contain_sf"/>
</dbReference>
<dbReference type="InterPro" id="IPR002110">
    <property type="entry name" value="Ankyrin_rpt"/>
</dbReference>
<feature type="compositionally biased region" description="Basic and acidic residues" evidence="4">
    <location>
        <begin position="48"/>
        <end position="64"/>
    </location>
</feature>
<organism evidence="5 6">
    <name type="scientific">Menidia menidia</name>
    <name type="common">Atlantic silverside</name>
    <dbReference type="NCBI Taxonomy" id="238744"/>
    <lineage>
        <taxon>Eukaryota</taxon>
        <taxon>Metazoa</taxon>
        <taxon>Chordata</taxon>
        <taxon>Craniata</taxon>
        <taxon>Vertebrata</taxon>
        <taxon>Euteleostomi</taxon>
        <taxon>Actinopterygii</taxon>
        <taxon>Neopterygii</taxon>
        <taxon>Teleostei</taxon>
        <taxon>Neoteleostei</taxon>
        <taxon>Acanthomorphata</taxon>
        <taxon>Ovalentaria</taxon>
        <taxon>Atherinomorphae</taxon>
        <taxon>Atheriniformes</taxon>
        <taxon>Atherinopsidae</taxon>
        <taxon>Menidiinae</taxon>
        <taxon>Menidia</taxon>
    </lineage>
</organism>
<evidence type="ECO:0000313" key="6">
    <source>
        <dbReference type="Proteomes" id="UP000677803"/>
    </source>
</evidence>
<evidence type="ECO:0000256" key="3">
    <source>
        <dbReference type="PROSITE-ProRule" id="PRU00023"/>
    </source>
</evidence>
<dbReference type="SMART" id="SM00248">
    <property type="entry name" value="ANK"/>
    <property type="match status" value="2"/>
</dbReference>
<dbReference type="Gene3D" id="1.25.40.20">
    <property type="entry name" value="Ankyrin repeat-containing domain"/>
    <property type="match status" value="1"/>
</dbReference>